<proteinExistence type="predicted"/>
<evidence type="ECO:0000256" key="1">
    <source>
        <dbReference type="SAM" id="MobiDB-lite"/>
    </source>
</evidence>
<keyword evidence="3" id="KW-1185">Reference proteome</keyword>
<organism evidence="2 3">
    <name type="scientific">Pontiella desulfatans</name>
    <dbReference type="NCBI Taxonomy" id="2750659"/>
    <lineage>
        <taxon>Bacteria</taxon>
        <taxon>Pseudomonadati</taxon>
        <taxon>Kiritimatiellota</taxon>
        <taxon>Kiritimatiellia</taxon>
        <taxon>Kiritimatiellales</taxon>
        <taxon>Pontiellaceae</taxon>
        <taxon>Pontiella</taxon>
    </lineage>
</organism>
<evidence type="ECO:0000313" key="2">
    <source>
        <dbReference type="EMBL" id="VGO17212.1"/>
    </source>
</evidence>
<name>A0A6C2UAQ5_PONDE</name>
<feature type="region of interest" description="Disordered" evidence="1">
    <location>
        <begin position="345"/>
        <end position="365"/>
    </location>
</feature>
<dbReference type="EMBL" id="CAAHFG010000004">
    <property type="protein sequence ID" value="VGO17212.1"/>
    <property type="molecule type" value="Genomic_DNA"/>
</dbReference>
<sequence>MNKRFFSDDSFWNQKVGGEAKIHPRSGEWIALLEKVDGNSGFYLNLNEWTVPVYEATADTPVCSIEKRLPHFESGYEYFFLNSKPYISDGHPVGHGEGFGEAVPIPPEAEPDCSNDAHIAVIDRERGMAWDMWAAQKKDDGTWWSCTGMKYDLYGSGVFNPTQFKIHNGESIHLYGPSRASGVPIIAGLIMHHEILAGRIEHKLAFASDCAGLLEHVFPPAVWTDGGTPGGIPEGAVLQLDPSLDLDSLGLGESEKVVARAMQEYGLVLVDVADGASLYGEGLWGHEGLSWDGLLSQEGLRGIPYSSFRVIEHGMSVEKGMVPMAHHNINRNYHFYTGVPHTDGTIPSGMERRIEPQNIEQGTAE</sequence>
<reference evidence="2 3" key="1">
    <citation type="submission" date="2019-04" db="EMBL/GenBank/DDBJ databases">
        <authorList>
            <person name="Van Vliet M D."/>
        </authorList>
    </citation>
    <scope>NUCLEOTIDE SEQUENCE [LARGE SCALE GENOMIC DNA]</scope>
    <source>
        <strain evidence="2 3">F1</strain>
    </source>
</reference>
<protein>
    <submittedName>
        <fullName evidence="2">Uncharacterized protein</fullName>
    </submittedName>
</protein>
<evidence type="ECO:0000313" key="3">
    <source>
        <dbReference type="Proteomes" id="UP000366872"/>
    </source>
</evidence>
<dbReference type="AlphaFoldDB" id="A0A6C2UAQ5"/>
<dbReference type="RefSeq" id="WP_136082701.1">
    <property type="nucleotide sequence ID" value="NZ_CAAHFG010000004.1"/>
</dbReference>
<dbReference type="Proteomes" id="UP000366872">
    <property type="component" value="Unassembled WGS sequence"/>
</dbReference>
<accession>A0A6C2UAQ5</accession>
<gene>
    <name evidence="2" type="ORF">PDESU_05808</name>
</gene>